<evidence type="ECO:0000313" key="2">
    <source>
        <dbReference type="EMBL" id="MDN3723277.1"/>
    </source>
</evidence>
<keyword evidence="3" id="KW-1185">Reference proteome</keyword>
<feature type="transmembrane region" description="Helical" evidence="1">
    <location>
        <begin position="448"/>
        <end position="472"/>
    </location>
</feature>
<accession>A0ABT8DJT1</accession>
<feature type="transmembrane region" description="Helical" evidence="1">
    <location>
        <begin position="1040"/>
        <end position="1060"/>
    </location>
</feature>
<feature type="transmembrane region" description="Helical" evidence="1">
    <location>
        <begin position="600"/>
        <end position="619"/>
    </location>
</feature>
<feature type="transmembrane region" description="Helical" evidence="1">
    <location>
        <begin position="1011"/>
        <end position="1033"/>
    </location>
</feature>
<dbReference type="RefSeq" id="WP_290253352.1">
    <property type="nucleotide sequence ID" value="NZ_JAUGQQ010000001.1"/>
</dbReference>
<feature type="transmembrane region" description="Helical" evidence="1">
    <location>
        <begin position="519"/>
        <end position="537"/>
    </location>
</feature>
<dbReference type="InterPro" id="IPR001036">
    <property type="entry name" value="Acrflvin-R"/>
</dbReference>
<dbReference type="Proteomes" id="UP001244787">
    <property type="component" value="Unassembled WGS sequence"/>
</dbReference>
<keyword evidence="1" id="KW-0812">Transmembrane</keyword>
<dbReference type="Gene3D" id="3.30.2090.10">
    <property type="entry name" value="Multidrug efflux transporter AcrB TolC docking domain, DN and DC subdomains"/>
    <property type="match status" value="2"/>
</dbReference>
<organism evidence="2 3">
    <name type="scientific">Aequorivita aurantiaca</name>
    <dbReference type="NCBI Taxonomy" id="3053356"/>
    <lineage>
        <taxon>Bacteria</taxon>
        <taxon>Pseudomonadati</taxon>
        <taxon>Bacteroidota</taxon>
        <taxon>Flavobacteriia</taxon>
        <taxon>Flavobacteriales</taxon>
        <taxon>Flavobacteriaceae</taxon>
        <taxon>Aequorivita</taxon>
    </lineage>
</organism>
<dbReference type="SUPFAM" id="SSF82693">
    <property type="entry name" value="Multidrug efflux transporter AcrB pore domain, PN1, PN2, PC1 and PC2 subdomains"/>
    <property type="match status" value="2"/>
</dbReference>
<feature type="transmembrane region" description="Helical" evidence="1">
    <location>
        <begin position="372"/>
        <end position="392"/>
    </location>
</feature>
<feature type="transmembrane region" description="Helical" evidence="1">
    <location>
        <begin position="404"/>
        <end position="428"/>
    </location>
</feature>
<keyword evidence="1" id="KW-1133">Transmembrane helix</keyword>
<feature type="transmembrane region" description="Helical" evidence="1">
    <location>
        <begin position="21"/>
        <end position="40"/>
    </location>
</feature>
<dbReference type="Gene3D" id="1.20.1640.10">
    <property type="entry name" value="Multidrug efflux transporter AcrB transmembrane domain"/>
    <property type="match status" value="3"/>
</dbReference>
<comment type="caution">
    <text evidence="2">The sequence shown here is derived from an EMBL/GenBank/DDBJ whole genome shotgun (WGS) entry which is preliminary data.</text>
</comment>
<feature type="transmembrane region" description="Helical" evidence="1">
    <location>
        <begin position="576"/>
        <end position="594"/>
    </location>
</feature>
<dbReference type="PANTHER" id="PTHR32063">
    <property type="match status" value="1"/>
</dbReference>
<dbReference type="InterPro" id="IPR027463">
    <property type="entry name" value="AcrB_DN_DC_subdom"/>
</dbReference>
<feature type="transmembrane region" description="Helical" evidence="1">
    <location>
        <begin position="1066"/>
        <end position="1088"/>
    </location>
</feature>
<dbReference type="EMBL" id="JAUGQQ010000001">
    <property type="protein sequence ID" value="MDN3723277.1"/>
    <property type="molecule type" value="Genomic_DNA"/>
</dbReference>
<reference evidence="2 3" key="1">
    <citation type="submission" date="2023-06" db="EMBL/GenBank/DDBJ databases">
        <authorList>
            <person name="Ye Y.-Q."/>
            <person name="Du Z.-J."/>
        </authorList>
    </citation>
    <scope>NUCLEOTIDE SEQUENCE [LARGE SCALE GENOMIC DNA]</scope>
    <source>
        <strain evidence="2 3">SDUM287046</strain>
    </source>
</reference>
<feature type="transmembrane region" description="Helical" evidence="1">
    <location>
        <begin position="543"/>
        <end position="564"/>
    </location>
</feature>
<dbReference type="PRINTS" id="PR00702">
    <property type="entry name" value="ACRIFLAVINRP"/>
</dbReference>
<feature type="transmembrane region" description="Helical" evidence="1">
    <location>
        <begin position="349"/>
        <end position="367"/>
    </location>
</feature>
<dbReference type="PANTHER" id="PTHR32063:SF0">
    <property type="entry name" value="SWARMING MOTILITY PROTEIN SWRC"/>
    <property type="match status" value="1"/>
</dbReference>
<evidence type="ECO:0000256" key="1">
    <source>
        <dbReference type="SAM" id="Phobius"/>
    </source>
</evidence>
<dbReference type="SUPFAM" id="SSF82866">
    <property type="entry name" value="Multidrug efflux transporter AcrB transmembrane domain"/>
    <property type="match status" value="2"/>
</dbReference>
<feature type="transmembrane region" description="Helical" evidence="1">
    <location>
        <begin position="651"/>
        <end position="672"/>
    </location>
</feature>
<gene>
    <name evidence="2" type="ORF">QRD02_02695</name>
</gene>
<dbReference type="SUPFAM" id="SSF82714">
    <property type="entry name" value="Multidrug efflux transporter AcrB TolC docking domain, DN and DC subdomains"/>
    <property type="match status" value="2"/>
</dbReference>
<feature type="transmembrane region" description="Helical" evidence="1">
    <location>
        <begin position="1176"/>
        <end position="1202"/>
    </location>
</feature>
<protein>
    <submittedName>
        <fullName evidence="2">Efflux RND transporter permease subunit</fullName>
    </submittedName>
</protein>
<keyword evidence="1" id="KW-0472">Membrane</keyword>
<dbReference type="Gene3D" id="3.30.70.1320">
    <property type="entry name" value="Multidrug efflux transporter AcrB pore domain like"/>
    <property type="match status" value="1"/>
</dbReference>
<proteinExistence type="predicted"/>
<feature type="transmembrane region" description="Helical" evidence="1">
    <location>
        <begin position="478"/>
        <end position="498"/>
    </location>
</feature>
<sequence length="1224" mass="136793">MEQTKKKYFGVSNWAIENRMTVFVLIAIVLIGGLMSYMNLPRESFPEVIESKIYVSSVFPGNAAEDVEKLITKPLEEELNDITGVTKITSNSLQDYSMITVEFEEDITPEAAKIKVKDKIDAVKAQQDWPTIDGGAKVEPNAFDLNISEIMPIAQINLRGDYPSQQLKDYAEDLQDEIEDLPEIKEATLLGVQDKEVEIAVDVYKMTAANATINQIIAAIQNENVTISGGNVIENGLRRNIRVIGEIEAPEDLQNVVVKEDGGVVLLRDIANINFREKDRTTYAREYGEPVVMLSIKKKSGENQIVAMEKIKVLIDEAKGEYLPDNLEISITSDESTRTEAQVAELENSIIFGVLLVVGVLMFFLGFRNALFVGIAIPLSILLNFMLLPILGDFLGMNITLNTMVLFATVMGLGMLVDNGIVVVENVYRLMDEGVPRLEAAKQGVGEIAWPIIASTATTIAAFLPLGFWPGIMGKFMIFFPLTLATVLFSSLLIALVMNAMLTSAFMKTEEGELKRSDLIKLSSALLIFGILLIISGLTETHIIFQILGAIVTLLAIFWCYRGWRNREKTYLLKRGLGLLALGVLFLILGFVGSPKALTGFGNLFVFVAILLWFFKYVLTPASRKFQYKYLPAFEKRYHKFLEFALKGGRAYQFVFGTFGLLILSFIVFGIATPNVLFFPENQPNQAIVYIEYPEGTDIEKTNEMTKTIEQQVFDVLGKYQYEKDGKPYNFMAESIISQVGEGAGNPQTDGASSNEMPNKGKVTVLFREYKYRYNEDGDKISSADVLTEMRQAVQGYPGVSVIVDKDANGPPAGYAINLELKGEDYDELLSEAEKVRTYINSLSIPGIEELKLDVNQNKPEMEVYVDRKKAGELGVSTSQVGQALRSAIYGFDASTYKEGDDDFDIFVRFGDENRYNQSALFNQNITFRDTNGNLKTIPISSLVTTKNIATFSSIKRKNLDRVITIYSNVLEGFNPTEIVQKIEGSMKTYEMPQDISYDFTGEQEEQAKNLAFLSMALVIAMSLILLIIVAQFNSISKPFIIFVAIVLSFIGVLFGLVIFQMDFVVIMTMMGIIALAGIVVNNAIVLIDYTQLLIDRRKEELGIPQEQLLTREDYRELIIAAGKNRLRPVLLTAITTILGLIPLAIGFNLNFFTLFTEFDPQIYIGGDNTIFWGPLSWTIIFGLTFATFLTLVIVPTMFYLLNRAKIRFADEKQKKARLKQISE</sequence>
<dbReference type="Gene3D" id="3.30.70.1430">
    <property type="entry name" value="Multidrug efflux transporter AcrB pore domain"/>
    <property type="match status" value="2"/>
</dbReference>
<evidence type="ECO:0000313" key="3">
    <source>
        <dbReference type="Proteomes" id="UP001244787"/>
    </source>
</evidence>
<dbReference type="Gene3D" id="3.30.70.1440">
    <property type="entry name" value="Multidrug efflux transporter AcrB pore domain"/>
    <property type="match status" value="1"/>
</dbReference>
<feature type="transmembrane region" description="Helical" evidence="1">
    <location>
        <begin position="1130"/>
        <end position="1156"/>
    </location>
</feature>
<dbReference type="Pfam" id="PF00873">
    <property type="entry name" value="ACR_tran"/>
    <property type="match status" value="2"/>
</dbReference>
<name>A0ABT8DJT1_9FLAO</name>